<dbReference type="EMBL" id="HBUF01590748">
    <property type="protein sequence ID" value="CAG6773291.1"/>
    <property type="molecule type" value="Transcribed_RNA"/>
</dbReference>
<organism evidence="1">
    <name type="scientific">Cacopsylla melanoneura</name>
    <dbReference type="NCBI Taxonomy" id="428564"/>
    <lineage>
        <taxon>Eukaryota</taxon>
        <taxon>Metazoa</taxon>
        <taxon>Ecdysozoa</taxon>
        <taxon>Arthropoda</taxon>
        <taxon>Hexapoda</taxon>
        <taxon>Insecta</taxon>
        <taxon>Pterygota</taxon>
        <taxon>Neoptera</taxon>
        <taxon>Paraneoptera</taxon>
        <taxon>Hemiptera</taxon>
        <taxon>Sternorrhyncha</taxon>
        <taxon>Psylloidea</taxon>
        <taxon>Psyllidae</taxon>
        <taxon>Psyllinae</taxon>
        <taxon>Cacopsylla</taxon>
    </lineage>
</organism>
<name>A0A8D9AV03_9HEMI</name>
<reference evidence="1" key="1">
    <citation type="submission" date="2021-05" db="EMBL/GenBank/DDBJ databases">
        <authorList>
            <person name="Alioto T."/>
            <person name="Alioto T."/>
            <person name="Gomez Garrido J."/>
        </authorList>
    </citation>
    <scope>NUCLEOTIDE SEQUENCE</scope>
</reference>
<dbReference type="EMBL" id="HBUF01375976">
    <property type="protein sequence ID" value="CAG6728297.1"/>
    <property type="molecule type" value="Transcribed_RNA"/>
</dbReference>
<dbReference type="EMBL" id="HBUF01375978">
    <property type="protein sequence ID" value="CAG6728301.1"/>
    <property type="molecule type" value="Transcribed_RNA"/>
</dbReference>
<dbReference type="EMBL" id="HBUF01590747">
    <property type="protein sequence ID" value="CAG6773288.1"/>
    <property type="molecule type" value="Transcribed_RNA"/>
</dbReference>
<dbReference type="AlphaFoldDB" id="A0A8D9AV03"/>
<accession>A0A8D9AV03</accession>
<sequence length="119" mass="12433">MAMAVHLPPTSLSTHQHSHPTVVAAMGSDQTLLSTPLQLSTPSLTTPSLSVLPVTYASPSNSPVLTTSTEPLTVLVTISSTVTGEHPRPSTVVSCRPSTLTASRLFQLPWPVLNCPAPV</sequence>
<evidence type="ECO:0000313" key="1">
    <source>
        <dbReference type="EMBL" id="CAG6773288.1"/>
    </source>
</evidence>
<dbReference type="EMBL" id="HBUF01375977">
    <property type="protein sequence ID" value="CAG6728299.1"/>
    <property type="molecule type" value="Transcribed_RNA"/>
</dbReference>
<proteinExistence type="predicted"/>
<protein>
    <submittedName>
        <fullName evidence="1">Uncharacterized protein</fullName>
    </submittedName>
</protein>